<dbReference type="PANTHER" id="PTHR11514:SF115">
    <property type="entry name" value="TRANSCRIPTION FACTOR"/>
    <property type="match status" value="1"/>
</dbReference>
<dbReference type="InterPro" id="IPR011598">
    <property type="entry name" value="bHLH_dom"/>
</dbReference>
<dbReference type="Pfam" id="PF00010">
    <property type="entry name" value="HLH"/>
    <property type="match status" value="1"/>
</dbReference>
<evidence type="ECO:0000313" key="9">
    <source>
        <dbReference type="EMBL" id="KAK8502454.1"/>
    </source>
</evidence>
<evidence type="ECO:0000256" key="4">
    <source>
        <dbReference type="ARBA" id="ARBA00023163"/>
    </source>
</evidence>
<dbReference type="InterPro" id="IPR054502">
    <property type="entry name" value="bHLH-TF_ACT-like_plant"/>
</dbReference>
<name>A0ABR2B6E8_9ROSI</name>
<dbReference type="Pfam" id="PF14215">
    <property type="entry name" value="bHLH-MYC_N"/>
    <property type="match status" value="1"/>
</dbReference>
<comment type="caution">
    <text evidence="9">The sequence shown here is derived from an EMBL/GenBank/DDBJ whole genome shotgun (WGS) entry which is preliminary data.</text>
</comment>
<dbReference type="InterPro" id="IPR045084">
    <property type="entry name" value="AIB/MYC-like"/>
</dbReference>
<evidence type="ECO:0000256" key="6">
    <source>
        <dbReference type="RuleBase" id="RU369104"/>
    </source>
</evidence>
<dbReference type="SUPFAM" id="SSF47459">
    <property type="entry name" value="HLH, helix-loop-helix DNA-binding domain"/>
    <property type="match status" value="1"/>
</dbReference>
<evidence type="ECO:0000256" key="3">
    <source>
        <dbReference type="ARBA" id="ARBA00023125"/>
    </source>
</evidence>
<dbReference type="PANTHER" id="PTHR11514">
    <property type="entry name" value="MYC"/>
    <property type="match status" value="1"/>
</dbReference>
<accession>A0ABR2B6E8</accession>
<proteinExistence type="predicted"/>
<evidence type="ECO:0000313" key="10">
    <source>
        <dbReference type="Proteomes" id="UP001472677"/>
    </source>
</evidence>
<keyword evidence="2 6" id="KW-0805">Transcription regulation</keyword>
<feature type="coiled-coil region" evidence="7">
    <location>
        <begin position="158"/>
        <end position="185"/>
    </location>
</feature>
<protein>
    <recommendedName>
        <fullName evidence="6">Transcription factor</fullName>
        <shortName evidence="6">bHLH transcription factor</shortName>
    </recommendedName>
    <alternativeName>
        <fullName evidence="6">Basic helix-loop-helix protein</fullName>
    </alternativeName>
</protein>
<sequence length="298" mass="33906">MSSLITLGLEASPTLQKRLQFIVQSKSDDKLSQPRKRSGKEVQSVFNEVMDMDRMVDGGDLTDYEWYYAVSMTQSFAVGYGILRKAFGSSSHIWLSGDHELQLYQCDQKERIPEENQQVLVAKKETTRTSEAVRLNHRFYALRSVVPNVSKMDKASLLSDAVAYIKELESKIDKLETQLLGQSQKPKLNPMNDFENQSTKSTFDNTMKHFPSYWPKTVEVDVKIVGSEAMIRVQSPDINYPAVRLMDALRDLEIRIHHANISNVNDLMLQDVVVKVPIGIFISEEVLSNAILQRCSLN</sequence>
<dbReference type="InterPro" id="IPR036638">
    <property type="entry name" value="HLH_DNA-bd_sf"/>
</dbReference>
<dbReference type="SMART" id="SM00353">
    <property type="entry name" value="HLH"/>
    <property type="match status" value="1"/>
</dbReference>
<comment type="subcellular location">
    <subcellularLocation>
        <location evidence="1 6">Nucleus</location>
    </subcellularLocation>
</comment>
<gene>
    <name evidence="9" type="ORF">V6N12_020046</name>
</gene>
<keyword evidence="7" id="KW-0175">Coiled coil</keyword>
<dbReference type="InterPro" id="IPR025610">
    <property type="entry name" value="MYC/MYB_N"/>
</dbReference>
<evidence type="ECO:0000256" key="5">
    <source>
        <dbReference type="ARBA" id="ARBA00023242"/>
    </source>
</evidence>
<evidence type="ECO:0000256" key="7">
    <source>
        <dbReference type="SAM" id="Coils"/>
    </source>
</evidence>
<dbReference type="Pfam" id="PF22754">
    <property type="entry name" value="bHLH-TF_ACT-like_plant"/>
    <property type="match status" value="1"/>
</dbReference>
<evidence type="ECO:0000256" key="2">
    <source>
        <dbReference type="ARBA" id="ARBA00023015"/>
    </source>
</evidence>
<dbReference type="PROSITE" id="PS50888">
    <property type="entry name" value="BHLH"/>
    <property type="match status" value="1"/>
</dbReference>
<feature type="domain" description="BHLH" evidence="8">
    <location>
        <begin position="119"/>
        <end position="168"/>
    </location>
</feature>
<dbReference type="Proteomes" id="UP001472677">
    <property type="component" value="Unassembled WGS sequence"/>
</dbReference>
<keyword evidence="3" id="KW-0238">DNA-binding</keyword>
<keyword evidence="10" id="KW-1185">Reference proteome</keyword>
<evidence type="ECO:0000259" key="8">
    <source>
        <dbReference type="PROSITE" id="PS50888"/>
    </source>
</evidence>
<reference evidence="9 10" key="1">
    <citation type="journal article" date="2024" name="G3 (Bethesda)">
        <title>Genome assembly of Hibiscus sabdariffa L. provides insights into metabolisms of medicinal natural products.</title>
        <authorList>
            <person name="Kim T."/>
        </authorList>
    </citation>
    <scope>NUCLEOTIDE SEQUENCE [LARGE SCALE GENOMIC DNA]</scope>
    <source>
        <strain evidence="9">TK-2024</strain>
        <tissue evidence="9">Old leaves</tissue>
    </source>
</reference>
<keyword evidence="5 6" id="KW-0539">Nucleus</keyword>
<dbReference type="Gene3D" id="4.10.280.10">
    <property type="entry name" value="Helix-loop-helix DNA-binding domain"/>
    <property type="match status" value="1"/>
</dbReference>
<dbReference type="EMBL" id="JBBPBM010000169">
    <property type="protein sequence ID" value="KAK8502454.1"/>
    <property type="molecule type" value="Genomic_DNA"/>
</dbReference>
<keyword evidence="4 6" id="KW-0804">Transcription</keyword>
<evidence type="ECO:0000256" key="1">
    <source>
        <dbReference type="ARBA" id="ARBA00004123"/>
    </source>
</evidence>
<organism evidence="9 10">
    <name type="scientific">Hibiscus sabdariffa</name>
    <name type="common">roselle</name>
    <dbReference type="NCBI Taxonomy" id="183260"/>
    <lineage>
        <taxon>Eukaryota</taxon>
        <taxon>Viridiplantae</taxon>
        <taxon>Streptophyta</taxon>
        <taxon>Embryophyta</taxon>
        <taxon>Tracheophyta</taxon>
        <taxon>Spermatophyta</taxon>
        <taxon>Magnoliopsida</taxon>
        <taxon>eudicotyledons</taxon>
        <taxon>Gunneridae</taxon>
        <taxon>Pentapetalae</taxon>
        <taxon>rosids</taxon>
        <taxon>malvids</taxon>
        <taxon>Malvales</taxon>
        <taxon>Malvaceae</taxon>
        <taxon>Malvoideae</taxon>
        <taxon>Hibiscus</taxon>
    </lineage>
</organism>